<keyword evidence="1" id="KW-0732">Signal</keyword>
<dbReference type="AlphaFoldDB" id="A0A411ECI0"/>
<proteinExistence type="predicted"/>
<evidence type="ECO:0000256" key="1">
    <source>
        <dbReference type="SAM" id="SignalP"/>
    </source>
</evidence>
<protein>
    <recommendedName>
        <fullName evidence="4">DUF4221 domain-containing protein</fullName>
    </recommendedName>
</protein>
<feature type="signal peptide" evidence="1">
    <location>
        <begin position="1"/>
        <end position="24"/>
    </location>
</feature>
<feature type="chain" id="PRO_5019377346" description="DUF4221 domain-containing protein" evidence="1">
    <location>
        <begin position="25"/>
        <end position="373"/>
    </location>
</feature>
<accession>A0A411ECI0</accession>
<evidence type="ECO:0000313" key="3">
    <source>
        <dbReference type="Proteomes" id="UP000290889"/>
    </source>
</evidence>
<dbReference type="SUPFAM" id="SSF69304">
    <property type="entry name" value="Tricorn protease N-terminal domain"/>
    <property type="match status" value="1"/>
</dbReference>
<dbReference type="PROSITE" id="PS51257">
    <property type="entry name" value="PROKAR_LIPOPROTEIN"/>
    <property type="match status" value="1"/>
</dbReference>
<dbReference type="Proteomes" id="UP000290889">
    <property type="component" value="Chromosome"/>
</dbReference>
<evidence type="ECO:0000313" key="2">
    <source>
        <dbReference type="EMBL" id="QBA65475.1"/>
    </source>
</evidence>
<sequence length="373" mass="41754">MKYFTKIGFCLLVFLAASCSRDNAPGTIEEEVSLPDFRLIGEDEGNIYQYSYDASLESGTETNLTQSLGVDPFYLTLRQVAAEVSFYSFSSDNFSLIQQNTLTGQSTLYPNFYTVSEDRSITWGTNSEDRIFLGYYSPKGSRDFGLRTLDPEDGSFTDLSLDTNIQQAYDPLYFRQRLFITYKDEAGDYKIVVFNTESGTVMVTLDYGFGIPNLLIDELGNIGILIGLGNSDFIYQVFDLETLDEINEFAFSLDEFLPPGPLQGDIFETTLYYTNFLAQPSTVPFGPAYFDFETNVNFVVDILGIVQQVEMDTGFTVALTALRYYNEAEIFLMGYADASSPADLNGGVLAISKTGQLLSRIELPFVPTYFVKP</sequence>
<dbReference type="OrthoDB" id="1172063at2"/>
<name>A0A411ECI0_9FLAO</name>
<dbReference type="KEGG" id="mur:EQY75_13615"/>
<gene>
    <name evidence="2" type="ORF">EQY75_13615</name>
</gene>
<organism evidence="2 3">
    <name type="scientific">Muriicola soli</name>
    <dbReference type="NCBI Taxonomy" id="2507538"/>
    <lineage>
        <taxon>Bacteria</taxon>
        <taxon>Pseudomonadati</taxon>
        <taxon>Bacteroidota</taxon>
        <taxon>Flavobacteriia</taxon>
        <taxon>Flavobacteriales</taxon>
        <taxon>Flavobacteriaceae</taxon>
        <taxon>Muriicola</taxon>
    </lineage>
</organism>
<keyword evidence="3" id="KW-1185">Reference proteome</keyword>
<evidence type="ECO:0008006" key="4">
    <source>
        <dbReference type="Google" id="ProtNLM"/>
    </source>
</evidence>
<dbReference type="EMBL" id="CP035544">
    <property type="protein sequence ID" value="QBA65475.1"/>
    <property type="molecule type" value="Genomic_DNA"/>
</dbReference>
<dbReference type="RefSeq" id="WP_129606735.1">
    <property type="nucleotide sequence ID" value="NZ_CP035544.1"/>
</dbReference>
<reference evidence="2 3" key="1">
    <citation type="submission" date="2019-01" db="EMBL/GenBank/DDBJ databases">
        <title>Muriicola soli sp. nov., isolated from soil.</title>
        <authorList>
            <person name="Kang H.J."/>
            <person name="Kim S.B."/>
        </authorList>
    </citation>
    <scope>NUCLEOTIDE SEQUENCE [LARGE SCALE GENOMIC DNA]</scope>
    <source>
        <strain evidence="2 3">MMS17-SY002</strain>
    </source>
</reference>